<dbReference type="Pfam" id="PF07653">
    <property type="entry name" value="SH3_2"/>
    <property type="match status" value="1"/>
</dbReference>
<dbReference type="EMBL" id="JAHFZB010000025">
    <property type="protein sequence ID" value="KAK6474925.1"/>
    <property type="molecule type" value="Genomic_DNA"/>
</dbReference>
<dbReference type="SUPFAM" id="SSF50044">
    <property type="entry name" value="SH3-domain"/>
    <property type="match status" value="1"/>
</dbReference>
<keyword evidence="10" id="KW-1185">Reference proteome</keyword>
<dbReference type="Pfam" id="PF00621">
    <property type="entry name" value="RhoGEF"/>
    <property type="match status" value="1"/>
</dbReference>
<sequence length="884" mass="98180">MGVEPLTVLLYTVFFSLPLSDSAEMEGDPESSAPETESSREEEPAGPAPIPDRMKQKQLLAVEELVSTERNYLNMLQLCTLDIQSSLQLKQLPSVDLAGLFANIDDVIDVSIRLLSLLEGTAHTDPQFLGCIGKAFLGLREDLESVYKEYCASYTNTLALESSYKQSEGLWQEIIQTIKTVAPHTNASSLSFFMVMPVQRIARYPLLLQNVLKNTEPSHPGYQRLQEAATATVELNVRINEYKRLKEVADKYKKMENLTIMDRLCRINKHSIAKKTARLSQMMKHEAGIVPKTEDKEFDSLEEYMCVLEKGVTDLQENVAVYLKHLEDFLRSRPHERDLDIENEEAVRCYKEISEAMHQWIYPTFRRRLEALVFRPLCMLRELMAGPRNLIRKRLHKLLDFEQIEEKRRSGSVSYEEQEVANTYQALNALLLSELPRLNTTGTQLLLNTLGAFSCIQRDLAAEVERLSQGYLQQLPHSHLPPSAFWRWVGDAIQEGTQKVQSASQSIGEHLNTPIAMPLSPSSQQRLRALSLKYRPERIYQVSSNVGGSRELDLTLPRGELVGVLQEMDTHGDQHRWLVEAGGRRGYVPAGKLKPYHQVALAPSLSPSPSRSRSPSLSISPSQFPSSQYLSPVVGGAECRRHSYTEMTVTDRTTAHPCFQTQSSGECCEPQRRCTQILRLSPLVSAVNPNVAAPRSSDSVLCPLVSAVNPNVANPDPQTQSSGECCEPQCTQILRLSPLVSAVNPNVAAPRSQTQSSGGAVKMTQILRLSPLVSARTPTSLHPDPQTQSSDPQTQSSGECCEPQRRCTQILRLSPLVSAVNPNVAAPRSSDSVLSAVNPNVTAPRSSDSVLSAVNPNVAAPRSSDSVLCPTPGLEIEMEWKKIT</sequence>
<reference evidence="9 10" key="1">
    <citation type="submission" date="2021-05" db="EMBL/GenBank/DDBJ databases">
        <authorList>
            <person name="Zahm M."/>
            <person name="Klopp C."/>
            <person name="Cabau C."/>
            <person name="Kuhl H."/>
            <person name="Suciu R."/>
            <person name="Ciorpac M."/>
            <person name="Holostenco D."/>
            <person name="Gessner J."/>
            <person name="Wuertz S."/>
            <person name="Hohne C."/>
            <person name="Stock M."/>
            <person name="Gislard M."/>
            <person name="Lluch J."/>
            <person name="Milhes M."/>
            <person name="Lampietro C."/>
            <person name="Lopez Roques C."/>
            <person name="Donnadieu C."/>
            <person name="Du K."/>
            <person name="Schartl M."/>
            <person name="Guiguen Y."/>
        </authorList>
    </citation>
    <scope>NUCLEOTIDE SEQUENCE [LARGE SCALE GENOMIC DNA]</scope>
    <source>
        <strain evidence="9">Hh-F2</strain>
        <tissue evidence="9">Blood</tissue>
    </source>
</reference>
<dbReference type="PROSITE" id="PS50010">
    <property type="entry name" value="DH_2"/>
    <property type="match status" value="1"/>
</dbReference>
<dbReference type="InterPro" id="IPR001452">
    <property type="entry name" value="SH3_domain"/>
</dbReference>
<name>A0ABR0YRT2_HUSHU</name>
<dbReference type="Proteomes" id="UP001369086">
    <property type="component" value="Unassembled WGS sequence"/>
</dbReference>
<dbReference type="SUPFAM" id="SSF103657">
    <property type="entry name" value="BAR/IMD domain-like"/>
    <property type="match status" value="1"/>
</dbReference>
<feature type="chain" id="PRO_5046065880" evidence="5">
    <location>
        <begin position="23"/>
        <end position="884"/>
    </location>
</feature>
<dbReference type="SMART" id="SM00325">
    <property type="entry name" value="RhoGEF"/>
    <property type="match status" value="1"/>
</dbReference>
<dbReference type="InterPro" id="IPR051492">
    <property type="entry name" value="Dynamin-Rho_GEF"/>
</dbReference>
<feature type="domain" description="SH3" evidence="6">
    <location>
        <begin position="535"/>
        <end position="598"/>
    </location>
</feature>
<feature type="compositionally biased region" description="Low complexity" evidence="4">
    <location>
        <begin position="783"/>
        <end position="797"/>
    </location>
</feature>
<evidence type="ECO:0000256" key="3">
    <source>
        <dbReference type="PROSITE-ProRule" id="PRU00192"/>
    </source>
</evidence>
<dbReference type="PROSITE" id="PS51021">
    <property type="entry name" value="BAR"/>
    <property type="match status" value="1"/>
</dbReference>
<dbReference type="Pfam" id="PF03114">
    <property type="entry name" value="BAR"/>
    <property type="match status" value="1"/>
</dbReference>
<evidence type="ECO:0000259" key="6">
    <source>
        <dbReference type="PROSITE" id="PS50002"/>
    </source>
</evidence>
<proteinExistence type="predicted"/>
<protein>
    <submittedName>
        <fullName evidence="9">Rho guanine nucleotide exchange factor 37-like isoform X2</fullName>
    </submittedName>
</protein>
<dbReference type="CDD" id="cd00160">
    <property type="entry name" value="RhoGEF"/>
    <property type="match status" value="1"/>
</dbReference>
<dbReference type="SMART" id="SM00721">
    <property type="entry name" value="BAR"/>
    <property type="match status" value="1"/>
</dbReference>
<evidence type="ECO:0000313" key="9">
    <source>
        <dbReference type="EMBL" id="KAK6474925.1"/>
    </source>
</evidence>
<evidence type="ECO:0000259" key="7">
    <source>
        <dbReference type="PROSITE" id="PS50010"/>
    </source>
</evidence>
<feature type="domain" description="BAR" evidence="8">
    <location>
        <begin position="283"/>
        <end position="484"/>
    </location>
</feature>
<feature type="compositionally biased region" description="Low complexity" evidence="4">
    <location>
        <begin position="603"/>
        <end position="627"/>
    </location>
</feature>
<dbReference type="Gene3D" id="1.20.1270.60">
    <property type="entry name" value="Arfaptin homology (AH) domain/BAR domain"/>
    <property type="match status" value="1"/>
</dbReference>
<evidence type="ECO:0000259" key="8">
    <source>
        <dbReference type="PROSITE" id="PS51021"/>
    </source>
</evidence>
<comment type="caution">
    <text evidence="9">The sequence shown here is derived from an EMBL/GenBank/DDBJ whole genome shotgun (WGS) entry which is preliminary data.</text>
</comment>
<gene>
    <name evidence="9" type="ORF">HHUSO_G25851</name>
</gene>
<evidence type="ECO:0000256" key="4">
    <source>
        <dbReference type="SAM" id="MobiDB-lite"/>
    </source>
</evidence>
<feature type="region of interest" description="Disordered" evidence="4">
    <location>
        <begin position="602"/>
        <end position="627"/>
    </location>
</feature>
<feature type="region of interest" description="Disordered" evidence="4">
    <location>
        <begin position="22"/>
        <end position="53"/>
    </location>
</feature>
<keyword evidence="1 3" id="KW-0728">SH3 domain</keyword>
<dbReference type="InterPro" id="IPR000219">
    <property type="entry name" value="DH_dom"/>
</dbReference>
<dbReference type="Gene3D" id="1.20.900.10">
    <property type="entry name" value="Dbl homology (DH) domain"/>
    <property type="match status" value="1"/>
</dbReference>
<evidence type="ECO:0000256" key="1">
    <source>
        <dbReference type="ARBA" id="ARBA00022443"/>
    </source>
</evidence>
<feature type="signal peptide" evidence="5">
    <location>
        <begin position="1"/>
        <end position="22"/>
    </location>
</feature>
<dbReference type="PROSITE" id="PS50002">
    <property type="entry name" value="SH3"/>
    <property type="match status" value="1"/>
</dbReference>
<evidence type="ECO:0000256" key="2">
    <source>
        <dbReference type="ARBA" id="ARBA00022658"/>
    </source>
</evidence>
<dbReference type="PANTHER" id="PTHR22834">
    <property type="entry name" value="NUCLEAR FUSION PROTEIN FUS2"/>
    <property type="match status" value="1"/>
</dbReference>
<keyword evidence="2" id="KW-0344">Guanine-nucleotide releasing factor</keyword>
<dbReference type="InterPro" id="IPR036028">
    <property type="entry name" value="SH3-like_dom_sf"/>
</dbReference>
<dbReference type="SUPFAM" id="SSF48065">
    <property type="entry name" value="DBL homology domain (DH-domain)"/>
    <property type="match status" value="1"/>
</dbReference>
<feature type="region of interest" description="Disordered" evidence="4">
    <location>
        <begin position="776"/>
        <end position="801"/>
    </location>
</feature>
<feature type="domain" description="DH" evidence="7">
    <location>
        <begin position="57"/>
        <end position="242"/>
    </location>
</feature>
<dbReference type="PANTHER" id="PTHR22834:SF9">
    <property type="entry name" value="RHO GUANINE NUCLEOTIDE EXCHANGE FACTOR 37"/>
    <property type="match status" value="1"/>
</dbReference>
<dbReference type="InterPro" id="IPR027267">
    <property type="entry name" value="AH/BAR_dom_sf"/>
</dbReference>
<evidence type="ECO:0000313" key="10">
    <source>
        <dbReference type="Proteomes" id="UP001369086"/>
    </source>
</evidence>
<accession>A0ABR0YRT2</accession>
<organism evidence="9 10">
    <name type="scientific">Huso huso</name>
    <name type="common">Beluga</name>
    <name type="synonym">Acipenser huso</name>
    <dbReference type="NCBI Taxonomy" id="61971"/>
    <lineage>
        <taxon>Eukaryota</taxon>
        <taxon>Metazoa</taxon>
        <taxon>Chordata</taxon>
        <taxon>Craniata</taxon>
        <taxon>Vertebrata</taxon>
        <taxon>Euteleostomi</taxon>
        <taxon>Actinopterygii</taxon>
        <taxon>Chondrostei</taxon>
        <taxon>Acipenseriformes</taxon>
        <taxon>Acipenseridae</taxon>
        <taxon>Huso</taxon>
    </lineage>
</organism>
<dbReference type="InterPro" id="IPR035899">
    <property type="entry name" value="DBL_dom_sf"/>
</dbReference>
<keyword evidence="5" id="KW-0732">Signal</keyword>
<dbReference type="InterPro" id="IPR004148">
    <property type="entry name" value="BAR_dom"/>
</dbReference>
<dbReference type="Gene3D" id="2.30.30.40">
    <property type="entry name" value="SH3 Domains"/>
    <property type="match status" value="1"/>
</dbReference>
<evidence type="ECO:0000256" key="5">
    <source>
        <dbReference type="SAM" id="SignalP"/>
    </source>
</evidence>